<evidence type="ECO:0000256" key="1">
    <source>
        <dbReference type="ARBA" id="ARBA00022942"/>
    </source>
</evidence>
<keyword evidence="1" id="KW-0647">Proteasome</keyword>
<dbReference type="InterPro" id="IPR045135">
    <property type="entry name" value="Rpn7_N"/>
</dbReference>
<dbReference type="PANTHER" id="PTHR14145">
    <property type="entry name" value="26S PROTESOME SUBUNIT 6"/>
    <property type="match status" value="1"/>
</dbReference>
<dbReference type="PROSITE" id="PS50250">
    <property type="entry name" value="PCI"/>
    <property type="match status" value="1"/>
</dbReference>
<dbReference type="Pfam" id="PF10602">
    <property type="entry name" value="RPN7"/>
    <property type="match status" value="1"/>
</dbReference>
<dbReference type="OMA" id="RLHCKVD"/>
<feature type="coiled-coil region" evidence="2">
    <location>
        <begin position="77"/>
        <end position="104"/>
    </location>
</feature>
<dbReference type="AlphaFoldDB" id="B6AH44"/>
<dbReference type="Pfam" id="PF21154">
    <property type="entry name" value="RPN7_PSMD6_C"/>
    <property type="match status" value="1"/>
</dbReference>
<dbReference type="Pfam" id="PF01399">
    <property type="entry name" value="PCI"/>
    <property type="match status" value="1"/>
</dbReference>
<dbReference type="InterPro" id="IPR036390">
    <property type="entry name" value="WH_DNA-bd_sf"/>
</dbReference>
<dbReference type="eggNOG" id="KOG0687">
    <property type="taxonomic scope" value="Eukaryota"/>
</dbReference>
<evidence type="ECO:0000259" key="3">
    <source>
        <dbReference type="PROSITE" id="PS50250"/>
    </source>
</evidence>
<feature type="domain" description="PCI" evidence="3">
    <location>
        <begin position="196"/>
        <end position="366"/>
    </location>
</feature>
<dbReference type="GO" id="GO:0000502">
    <property type="term" value="C:proteasome complex"/>
    <property type="evidence" value="ECO:0007669"/>
    <property type="project" value="UniProtKB-KW"/>
</dbReference>
<keyword evidence="5" id="KW-1185">Reference proteome</keyword>
<sequence length="394" mass="45777">MTETAHSEDILLTVPDFSLADSIYILESRYSNDIEKKRAQEEILEKIKMYNMGSLYKILCEDKKLMDLDKSLVKSLEEKNNQELDIINAKIKDAEDNCGDLEVRTAHYSKTIHFIRIGDKQKSLEELEISYQKTIGSGYKLELLFLGVRIGLFWHDSKIANSYMKRAEDELAKAGDWERKNRLKVYQALSKLVSRDFNGASQIFLDCLTTFTAVEILTFEQLIFYTVISSVLTVGRTIIKSKLLTSPEILKIALQPDQHFLLEFIECLYYGKYSRFYSILVDIVYLLQKDRYLHPHHRYYLRNIRLRAYKQYLEPFESVTLSEMSKSFGLSTNFLEDDIVSFISSSKLPCKIDKVKGIILCNTVDEKLSAYNEIIHKGDTLLNRLQKLSRVIQV</sequence>
<dbReference type="InterPro" id="IPR000717">
    <property type="entry name" value="PCI_dom"/>
</dbReference>
<dbReference type="GO" id="GO:0043161">
    <property type="term" value="P:proteasome-mediated ubiquitin-dependent protein catabolic process"/>
    <property type="evidence" value="ECO:0007669"/>
    <property type="project" value="TreeGrafter"/>
</dbReference>
<reference evidence="4" key="1">
    <citation type="submission" date="2008-06" db="EMBL/GenBank/DDBJ databases">
        <authorList>
            <person name="Lorenzi H."/>
            <person name="Inman J."/>
            <person name="Miller J."/>
            <person name="Schobel S."/>
            <person name="Amedeo P."/>
            <person name="Caler E.V."/>
            <person name="da Silva J."/>
        </authorList>
    </citation>
    <scope>NUCLEOTIDE SEQUENCE [LARGE SCALE GENOMIC DNA]</scope>
    <source>
        <strain evidence="4">RN66</strain>
    </source>
</reference>
<proteinExistence type="predicted"/>
<keyword evidence="2" id="KW-0175">Coiled coil</keyword>
<dbReference type="SMART" id="SM00088">
    <property type="entry name" value="PINT"/>
    <property type="match status" value="1"/>
</dbReference>
<dbReference type="InterPro" id="IPR049549">
    <property type="entry name" value="RPN7_PSMD6_C"/>
</dbReference>
<dbReference type="OrthoDB" id="1452at2759"/>
<protein>
    <submittedName>
        <fullName evidence="4">PCI domain-containing protein</fullName>
    </submittedName>
</protein>
<dbReference type="EMBL" id="DS989733">
    <property type="protein sequence ID" value="EEA07535.1"/>
    <property type="molecule type" value="Genomic_DNA"/>
</dbReference>
<dbReference type="InterPro" id="IPR019585">
    <property type="entry name" value="Rpn7/CSN1"/>
</dbReference>
<gene>
    <name evidence="4" type="ORF">CMU_037090</name>
</gene>
<name>B6AH44_CRYMR</name>
<accession>B6AH44</accession>
<organism evidence="4 5">
    <name type="scientific">Cryptosporidium muris (strain RN66)</name>
    <dbReference type="NCBI Taxonomy" id="441375"/>
    <lineage>
        <taxon>Eukaryota</taxon>
        <taxon>Sar</taxon>
        <taxon>Alveolata</taxon>
        <taxon>Apicomplexa</taxon>
        <taxon>Conoidasida</taxon>
        <taxon>Coccidia</taxon>
        <taxon>Eucoccidiorida</taxon>
        <taxon>Eimeriorina</taxon>
        <taxon>Cryptosporidiidae</taxon>
        <taxon>Cryptosporidium</taxon>
    </lineage>
</organism>
<dbReference type="GeneID" id="6996938"/>
<dbReference type="RefSeq" id="XP_002141884.1">
    <property type="nucleotide sequence ID" value="XM_002141848.1"/>
</dbReference>
<dbReference type="PANTHER" id="PTHR14145:SF1">
    <property type="entry name" value="26S PROTEASOME NON-ATPASE REGULATORY SUBUNIT 6"/>
    <property type="match status" value="1"/>
</dbReference>
<dbReference type="VEuPathDB" id="CryptoDB:CMU_037090"/>
<dbReference type="Proteomes" id="UP000001460">
    <property type="component" value="Unassembled WGS sequence"/>
</dbReference>
<dbReference type="FunFam" id="1.25.40.570:FF:000005">
    <property type="entry name" value="26S proteasome regulatory subunit N7"/>
    <property type="match status" value="1"/>
</dbReference>
<dbReference type="SUPFAM" id="SSF46785">
    <property type="entry name" value="Winged helix' DNA-binding domain"/>
    <property type="match status" value="1"/>
</dbReference>
<dbReference type="Gene3D" id="1.25.40.570">
    <property type="match status" value="1"/>
</dbReference>
<dbReference type="STRING" id="441375.B6AH44"/>
<evidence type="ECO:0000256" key="2">
    <source>
        <dbReference type="SAM" id="Coils"/>
    </source>
</evidence>
<evidence type="ECO:0000313" key="4">
    <source>
        <dbReference type="EMBL" id="EEA07535.1"/>
    </source>
</evidence>
<evidence type="ECO:0000313" key="5">
    <source>
        <dbReference type="Proteomes" id="UP000001460"/>
    </source>
</evidence>